<dbReference type="InterPro" id="IPR013527">
    <property type="entry name" value="YicC-like_N"/>
</dbReference>
<dbReference type="Proteomes" id="UP000264589">
    <property type="component" value="Unassembled WGS sequence"/>
</dbReference>
<dbReference type="PANTHER" id="PTHR30636:SF3">
    <property type="entry name" value="UPF0701 PROTEIN YICC"/>
    <property type="match status" value="1"/>
</dbReference>
<proteinExistence type="inferred from homology"/>
<dbReference type="Pfam" id="PF03755">
    <property type="entry name" value="YicC-like_N"/>
    <property type="match status" value="1"/>
</dbReference>
<dbReference type="FunCoup" id="A0A371RF08">
    <property type="interactions" value="250"/>
</dbReference>
<comment type="caution">
    <text evidence="9">The sequence shown here is derived from an EMBL/GenBank/DDBJ whole genome shotgun (WGS) entry which is preliminary data.</text>
</comment>
<evidence type="ECO:0000256" key="3">
    <source>
        <dbReference type="ARBA" id="ARBA00022759"/>
    </source>
</evidence>
<dbReference type="AlphaFoldDB" id="A0A371RF08"/>
<dbReference type="InterPro" id="IPR013551">
    <property type="entry name" value="YicC-like_C"/>
</dbReference>
<evidence type="ECO:0000259" key="8">
    <source>
        <dbReference type="Pfam" id="PF08340"/>
    </source>
</evidence>
<keyword evidence="2" id="KW-0540">Nuclease</keyword>
<dbReference type="InParanoid" id="A0A371RF08"/>
<dbReference type="GO" id="GO:0004521">
    <property type="term" value="F:RNA endonuclease activity"/>
    <property type="evidence" value="ECO:0007669"/>
    <property type="project" value="InterPro"/>
</dbReference>
<keyword evidence="10" id="KW-1185">Reference proteome</keyword>
<sequence length="311" mass="33489">MAPGRGRAQTDGEPVTTSMTGFGAAEGAVPLSDGKTAGWRWELKGVNGKSLDVKMRMPSGLETIEPTFRAMITTSVGRGTIHTSLQLDRAQDEAQLVVDETALGTVLNAINQISDKIPCDPPRPDTILGLKGILTAAEKAQSEEDKAALEAGLLAGLSDAIEAFSLSRKAEGSQLAAVLDDQLAKMTALTEKAKSLAGTALTHHLEQIRGKIRDLIGDGIPDERTEQEAVMMAVKSDIREELDRLDGHLAQAREYLSAGGVIGRQLDFLAQELGREVNTLTSKAWTLEIKRIGLDLKLLVDQFREQVQNIE</sequence>
<protein>
    <submittedName>
        <fullName evidence="9">YicC family protein</fullName>
    </submittedName>
</protein>
<dbReference type="GO" id="GO:0016787">
    <property type="term" value="F:hydrolase activity"/>
    <property type="evidence" value="ECO:0007669"/>
    <property type="project" value="UniProtKB-KW"/>
</dbReference>
<gene>
    <name evidence="9" type="ORF">DX908_01285</name>
</gene>
<evidence type="ECO:0000256" key="4">
    <source>
        <dbReference type="ARBA" id="ARBA00022801"/>
    </source>
</evidence>
<dbReference type="PANTHER" id="PTHR30636">
    <property type="entry name" value="UPF0701 PROTEIN YICC"/>
    <property type="match status" value="1"/>
</dbReference>
<comment type="cofactor">
    <cofactor evidence="1">
        <name>a divalent metal cation</name>
        <dbReference type="ChEBI" id="CHEBI:60240"/>
    </cofactor>
</comment>
<dbReference type="NCBIfam" id="TIGR00255">
    <property type="entry name" value="YicC/YloC family endoribonuclease"/>
    <property type="match status" value="1"/>
</dbReference>
<evidence type="ECO:0000313" key="9">
    <source>
        <dbReference type="EMBL" id="RFB04032.1"/>
    </source>
</evidence>
<comment type="similarity">
    <text evidence="5">Belongs to the YicC/YloC family.</text>
</comment>
<evidence type="ECO:0000259" key="7">
    <source>
        <dbReference type="Pfam" id="PF03755"/>
    </source>
</evidence>
<dbReference type="EMBL" id="QUQO01000001">
    <property type="protein sequence ID" value="RFB04032.1"/>
    <property type="molecule type" value="Genomic_DNA"/>
</dbReference>
<dbReference type="InterPro" id="IPR005229">
    <property type="entry name" value="YicC/YloC-like"/>
</dbReference>
<name>A0A371RF08_9PROT</name>
<feature type="domain" description="Endoribonuclease YicC-like C-terminal" evidence="8">
    <location>
        <begin position="198"/>
        <end position="311"/>
    </location>
</feature>
<evidence type="ECO:0000256" key="5">
    <source>
        <dbReference type="ARBA" id="ARBA00035648"/>
    </source>
</evidence>
<feature type="domain" description="Endoribonuclease YicC-like N-terminal" evidence="7">
    <location>
        <begin position="17"/>
        <end position="176"/>
    </location>
</feature>
<organism evidence="9 10">
    <name type="scientific">Parvularcula marina</name>
    <dbReference type="NCBI Taxonomy" id="2292771"/>
    <lineage>
        <taxon>Bacteria</taxon>
        <taxon>Pseudomonadati</taxon>
        <taxon>Pseudomonadota</taxon>
        <taxon>Alphaproteobacteria</taxon>
        <taxon>Parvularculales</taxon>
        <taxon>Parvularculaceae</taxon>
        <taxon>Parvularcula</taxon>
    </lineage>
</organism>
<feature type="region of interest" description="Disordered" evidence="6">
    <location>
        <begin position="1"/>
        <end position="27"/>
    </location>
</feature>
<evidence type="ECO:0000313" key="10">
    <source>
        <dbReference type="Proteomes" id="UP000264589"/>
    </source>
</evidence>
<evidence type="ECO:0000256" key="2">
    <source>
        <dbReference type="ARBA" id="ARBA00022722"/>
    </source>
</evidence>
<reference evidence="9 10" key="1">
    <citation type="submission" date="2018-08" db="EMBL/GenBank/DDBJ databases">
        <title>Parvularcula sp. SM1705, isolated from surface water of the South Sea China.</title>
        <authorList>
            <person name="Sun L."/>
        </authorList>
    </citation>
    <scope>NUCLEOTIDE SEQUENCE [LARGE SCALE GENOMIC DNA]</scope>
    <source>
        <strain evidence="9 10">SM1705</strain>
    </source>
</reference>
<accession>A0A371RF08</accession>
<keyword evidence="4" id="KW-0378">Hydrolase</keyword>
<evidence type="ECO:0000256" key="1">
    <source>
        <dbReference type="ARBA" id="ARBA00001968"/>
    </source>
</evidence>
<evidence type="ECO:0000256" key="6">
    <source>
        <dbReference type="SAM" id="MobiDB-lite"/>
    </source>
</evidence>
<keyword evidence="3" id="KW-0255">Endonuclease</keyword>
<dbReference type="Pfam" id="PF08340">
    <property type="entry name" value="YicC-like_C"/>
    <property type="match status" value="1"/>
</dbReference>